<evidence type="ECO:0000256" key="1">
    <source>
        <dbReference type="SAM" id="MobiDB-lite"/>
    </source>
</evidence>
<feature type="region of interest" description="Disordered" evidence="1">
    <location>
        <begin position="1"/>
        <end position="74"/>
    </location>
</feature>
<feature type="compositionally biased region" description="Polar residues" evidence="1">
    <location>
        <begin position="204"/>
        <end position="213"/>
    </location>
</feature>
<feature type="compositionally biased region" description="Polar residues" evidence="1">
    <location>
        <begin position="92"/>
        <end position="106"/>
    </location>
</feature>
<dbReference type="AlphaFoldDB" id="A0A8J5QM50"/>
<feature type="compositionally biased region" description="Low complexity" evidence="1">
    <location>
        <begin position="222"/>
        <end position="232"/>
    </location>
</feature>
<feature type="region of interest" description="Disordered" evidence="1">
    <location>
        <begin position="300"/>
        <end position="353"/>
    </location>
</feature>
<dbReference type="OrthoDB" id="2163387at2759"/>
<feature type="compositionally biased region" description="Polar residues" evidence="1">
    <location>
        <begin position="123"/>
        <end position="152"/>
    </location>
</feature>
<evidence type="ECO:0000313" key="3">
    <source>
        <dbReference type="Proteomes" id="UP000694255"/>
    </source>
</evidence>
<keyword evidence="3" id="KW-1185">Reference proteome</keyword>
<feature type="region of interest" description="Disordered" evidence="1">
    <location>
        <begin position="169"/>
        <end position="283"/>
    </location>
</feature>
<reference evidence="2 3" key="1">
    <citation type="journal article" date="2021" name="DNA Res.">
        <title>Genome analysis of Candida subhashii reveals its hybrid nature and dual mitochondrial genome conformations.</title>
        <authorList>
            <person name="Mixao V."/>
            <person name="Hegedusova E."/>
            <person name="Saus E."/>
            <person name="Pryszcz L.P."/>
            <person name="Cillingova A."/>
            <person name="Nosek J."/>
            <person name="Gabaldon T."/>
        </authorList>
    </citation>
    <scope>NUCLEOTIDE SEQUENCE [LARGE SCALE GENOMIC DNA]</scope>
    <source>
        <strain evidence="2 3">CBS 10753</strain>
    </source>
</reference>
<feature type="compositionally biased region" description="Polar residues" evidence="1">
    <location>
        <begin position="251"/>
        <end position="266"/>
    </location>
</feature>
<feature type="compositionally biased region" description="Low complexity" evidence="1">
    <location>
        <begin position="8"/>
        <end position="70"/>
    </location>
</feature>
<accession>A0A8J5QM50</accession>
<gene>
    <name evidence="2" type="ORF">J8A68_003469</name>
</gene>
<proteinExistence type="predicted"/>
<dbReference type="EMBL" id="JAGSYN010000154">
    <property type="protein sequence ID" value="KAG7663000.1"/>
    <property type="molecule type" value="Genomic_DNA"/>
</dbReference>
<feature type="region of interest" description="Disordered" evidence="1">
    <location>
        <begin position="86"/>
        <end position="156"/>
    </location>
</feature>
<protein>
    <submittedName>
        <fullName evidence="2">Uncharacterized protein</fullName>
    </submittedName>
</protein>
<feature type="compositionally biased region" description="Polar residues" evidence="1">
    <location>
        <begin position="344"/>
        <end position="353"/>
    </location>
</feature>
<evidence type="ECO:0000313" key="2">
    <source>
        <dbReference type="EMBL" id="KAG7663000.1"/>
    </source>
</evidence>
<feature type="compositionally biased region" description="Pro residues" evidence="1">
    <location>
        <begin position="315"/>
        <end position="333"/>
    </location>
</feature>
<organism evidence="2 3">
    <name type="scientific">[Candida] subhashii</name>
    <dbReference type="NCBI Taxonomy" id="561895"/>
    <lineage>
        <taxon>Eukaryota</taxon>
        <taxon>Fungi</taxon>
        <taxon>Dikarya</taxon>
        <taxon>Ascomycota</taxon>
        <taxon>Saccharomycotina</taxon>
        <taxon>Pichiomycetes</taxon>
        <taxon>Debaryomycetaceae</taxon>
        <taxon>Spathaspora</taxon>
    </lineage>
</organism>
<dbReference type="GeneID" id="73470269"/>
<name>A0A8J5QM50_9ASCO</name>
<dbReference type="Proteomes" id="UP000694255">
    <property type="component" value="Unassembled WGS sequence"/>
</dbReference>
<dbReference type="RefSeq" id="XP_049263233.1">
    <property type="nucleotide sequence ID" value="XM_049407328.1"/>
</dbReference>
<comment type="caution">
    <text evidence="2">The sequence shown here is derived from an EMBL/GenBank/DDBJ whole genome shotgun (WGS) entry which is preliminary data.</text>
</comment>
<sequence length="450" mass="48945">MNRTLRENTSINSQSSNSNTSTMSGNSPFMNSKTTNLSNGSNTSSITSPESNDISFSSINSTTSSGSKLKTPLKKEELEKIARQLKKKLSKASITAKQALSPTNVRRPSIPKSSPLKGYLMKNNINKTGDYSPNQHMSSSPSTNLYSPNGKSPTHIRTPAAMYLASSPLKNTMTNDSDDSHLDSPTKKRRSSPGKRMILEEISPSRTHQQHSLKPSIDLTDNNNNNNTINNTKIPIDRQTTPTSPPKKDPNFSSNQIMKTPTQPRSSHNHNHQHQQPQPFNTDTEGADLLMYLATSPSPAKPYYSNHTPRAIKQQPPPTQPTFLAPHPPPPVTPKQRAGGINGTLANTRTPQNRLTPFLNNLNAGGTGLPSSGLTLTPTGFNMNDYVNFFTPSPGGTASINARNLLKTPDFNSLMNGNNTPRGGSSKVDGKMLNFNKVLFNHHGDGGQKE</sequence>